<keyword evidence="8" id="KW-0256">Endoplasmic reticulum</keyword>
<feature type="transmembrane region" description="Helical" evidence="16">
    <location>
        <begin position="6"/>
        <end position="24"/>
    </location>
</feature>
<evidence type="ECO:0000256" key="6">
    <source>
        <dbReference type="ARBA" id="ARBA00022617"/>
    </source>
</evidence>
<evidence type="ECO:0000256" key="8">
    <source>
        <dbReference type="ARBA" id="ARBA00022824"/>
    </source>
</evidence>
<dbReference type="PRINTS" id="PR00385">
    <property type="entry name" value="P450"/>
</dbReference>
<evidence type="ECO:0000256" key="9">
    <source>
        <dbReference type="ARBA" id="ARBA00022848"/>
    </source>
</evidence>
<evidence type="ECO:0000256" key="14">
    <source>
        <dbReference type="PIRSR" id="PIRSR602401-1"/>
    </source>
</evidence>
<keyword evidence="7 14" id="KW-0479">Metal-binding</keyword>
<dbReference type="GO" id="GO:0016705">
    <property type="term" value="F:oxidoreductase activity, acting on paired donors, with incorporation or reduction of molecular oxygen"/>
    <property type="evidence" value="ECO:0007669"/>
    <property type="project" value="InterPro"/>
</dbReference>
<dbReference type="InterPro" id="IPR002401">
    <property type="entry name" value="Cyt_P450_E_grp-I"/>
</dbReference>
<keyword evidence="16" id="KW-1133">Transmembrane helix</keyword>
<evidence type="ECO:0000256" key="10">
    <source>
        <dbReference type="ARBA" id="ARBA00023002"/>
    </source>
</evidence>
<dbReference type="GO" id="GO:0005789">
    <property type="term" value="C:endoplasmic reticulum membrane"/>
    <property type="evidence" value="ECO:0007669"/>
    <property type="project" value="UniProtKB-SubCell"/>
</dbReference>
<dbReference type="GO" id="GO:0005506">
    <property type="term" value="F:iron ion binding"/>
    <property type="evidence" value="ECO:0007669"/>
    <property type="project" value="InterPro"/>
</dbReference>
<reference evidence="17" key="1">
    <citation type="submission" date="2022-01" db="EMBL/GenBank/DDBJ databases">
        <authorList>
            <person name="King R."/>
        </authorList>
    </citation>
    <scope>NUCLEOTIDE SEQUENCE</scope>
</reference>
<evidence type="ECO:0000256" key="13">
    <source>
        <dbReference type="ARBA" id="ARBA00023136"/>
    </source>
</evidence>
<sequence length="491" mass="56883">MIISLYLIVFCMCAFYLHFVYRNWQYLKFAWQVKNGFWYPVLPLVGTSYISLLSGSKNIISLMQWIDKIKGFPFNLWYGDTYMYITKDPKEVKTIVNHPKCVNKAPLYDKFRFIFEHSIILVQDETWRKQRKHFVMGFKSSILKNNIYIYYNHSCQLVEDLKSVKMPKDIFRYCDRYAVQSFFLGNTGISQYLSSNEVEKVGDVILDIQDLIKSLVVTPFLSPKLFLTYFPAGKKVTKMLQEAKEIVRYGIGHKKNLLKEQSEYLENGKDLLELCLDYGKDDLDDNKIIQQVELFASAASDTAGHTLAFTFVLLGMHQEIQEKVYEEVMEVVGDKDITHQDLPNLKYTEAVICETLRLFPIIPTLGRRCDEDINLGTKIIPKGSSCIISIFHVQRDPKYWPDPLKFDPSRFLPENQSKINQFSWIGFSAGLRDCLGKAQGLAMIKVTVANVVRNFKIASDHKSIEEFTLTSCLTMTPKENLDCRFSAREKL</sequence>
<keyword evidence="16" id="KW-0812">Transmembrane</keyword>
<comment type="similarity">
    <text evidence="5 15">Belongs to the cytochrome P450 family.</text>
</comment>
<keyword evidence="10 15" id="KW-0560">Oxidoreductase</keyword>
<feature type="binding site" description="axial binding residue" evidence="14">
    <location>
        <position position="434"/>
    </location>
    <ligand>
        <name>heme</name>
        <dbReference type="ChEBI" id="CHEBI:30413"/>
    </ligand>
    <ligandPart>
        <name>Fe</name>
        <dbReference type="ChEBI" id="CHEBI:18248"/>
    </ligandPart>
</feature>
<evidence type="ECO:0000256" key="4">
    <source>
        <dbReference type="ARBA" id="ARBA00004406"/>
    </source>
</evidence>
<dbReference type="SUPFAM" id="SSF48264">
    <property type="entry name" value="Cytochrome P450"/>
    <property type="match status" value="1"/>
</dbReference>
<dbReference type="PANTHER" id="PTHR24291">
    <property type="entry name" value="CYTOCHROME P450 FAMILY 4"/>
    <property type="match status" value="1"/>
</dbReference>
<evidence type="ECO:0000256" key="2">
    <source>
        <dbReference type="ARBA" id="ARBA00003690"/>
    </source>
</evidence>
<dbReference type="InterPro" id="IPR001128">
    <property type="entry name" value="Cyt_P450"/>
</dbReference>
<dbReference type="OrthoDB" id="1372046at2759"/>
<dbReference type="PROSITE" id="PS00086">
    <property type="entry name" value="CYTOCHROME_P450"/>
    <property type="match status" value="1"/>
</dbReference>
<evidence type="ECO:0000313" key="17">
    <source>
        <dbReference type="EMBL" id="CAH1135180.1"/>
    </source>
</evidence>
<dbReference type="PANTHER" id="PTHR24291:SF189">
    <property type="entry name" value="CYTOCHROME P450 4C3-RELATED"/>
    <property type="match status" value="1"/>
</dbReference>
<dbReference type="EMBL" id="OU892285">
    <property type="protein sequence ID" value="CAH1135180.1"/>
    <property type="molecule type" value="Genomic_DNA"/>
</dbReference>
<comment type="cofactor">
    <cofactor evidence="1 14">
        <name>heme</name>
        <dbReference type="ChEBI" id="CHEBI:30413"/>
    </cofactor>
</comment>
<keyword evidence="11 14" id="KW-0408">Iron</keyword>
<keyword evidence="12 15" id="KW-0503">Monooxygenase</keyword>
<evidence type="ECO:0000256" key="16">
    <source>
        <dbReference type="SAM" id="Phobius"/>
    </source>
</evidence>
<evidence type="ECO:0000256" key="12">
    <source>
        <dbReference type="ARBA" id="ARBA00023033"/>
    </source>
</evidence>
<accession>A0A9P0DKH5</accession>
<dbReference type="InterPro" id="IPR050196">
    <property type="entry name" value="Cytochrome_P450_Monoox"/>
</dbReference>
<dbReference type="Pfam" id="PF00067">
    <property type="entry name" value="p450"/>
    <property type="match status" value="1"/>
</dbReference>
<dbReference type="InterPro" id="IPR036396">
    <property type="entry name" value="Cyt_P450_sf"/>
</dbReference>
<comment type="subcellular location">
    <subcellularLocation>
        <location evidence="4">Endoplasmic reticulum membrane</location>
        <topology evidence="4">Peripheral membrane protein</topology>
    </subcellularLocation>
    <subcellularLocation>
        <location evidence="3">Microsome membrane</location>
        <topology evidence="3">Peripheral membrane protein</topology>
    </subcellularLocation>
</comment>
<protein>
    <recommendedName>
        <fullName evidence="19">Cytochrome P450</fullName>
    </recommendedName>
</protein>
<dbReference type="PRINTS" id="PR00463">
    <property type="entry name" value="EP450I"/>
</dbReference>
<organism evidence="17 18">
    <name type="scientific">Ceutorhynchus assimilis</name>
    <name type="common">cabbage seed weevil</name>
    <dbReference type="NCBI Taxonomy" id="467358"/>
    <lineage>
        <taxon>Eukaryota</taxon>
        <taxon>Metazoa</taxon>
        <taxon>Ecdysozoa</taxon>
        <taxon>Arthropoda</taxon>
        <taxon>Hexapoda</taxon>
        <taxon>Insecta</taxon>
        <taxon>Pterygota</taxon>
        <taxon>Neoptera</taxon>
        <taxon>Endopterygota</taxon>
        <taxon>Coleoptera</taxon>
        <taxon>Polyphaga</taxon>
        <taxon>Cucujiformia</taxon>
        <taxon>Curculionidae</taxon>
        <taxon>Ceutorhynchinae</taxon>
        <taxon>Ceutorhynchus</taxon>
    </lineage>
</organism>
<proteinExistence type="inferred from homology"/>
<comment type="function">
    <text evidence="2">May be involved in the metabolism of insect hormones and in the breakdown of synthetic insecticides.</text>
</comment>
<name>A0A9P0DKH5_9CUCU</name>
<dbReference type="InterPro" id="IPR017972">
    <property type="entry name" value="Cyt_P450_CS"/>
</dbReference>
<dbReference type="Gene3D" id="1.10.630.10">
    <property type="entry name" value="Cytochrome P450"/>
    <property type="match status" value="1"/>
</dbReference>
<keyword evidence="13 16" id="KW-0472">Membrane</keyword>
<dbReference type="Proteomes" id="UP001152799">
    <property type="component" value="Chromosome 9"/>
</dbReference>
<evidence type="ECO:0000313" key="18">
    <source>
        <dbReference type="Proteomes" id="UP001152799"/>
    </source>
</evidence>
<dbReference type="AlphaFoldDB" id="A0A9P0DKH5"/>
<evidence type="ECO:0008006" key="19">
    <source>
        <dbReference type="Google" id="ProtNLM"/>
    </source>
</evidence>
<dbReference type="GO" id="GO:0020037">
    <property type="term" value="F:heme binding"/>
    <property type="evidence" value="ECO:0007669"/>
    <property type="project" value="InterPro"/>
</dbReference>
<keyword evidence="18" id="KW-1185">Reference proteome</keyword>
<evidence type="ECO:0000256" key="7">
    <source>
        <dbReference type="ARBA" id="ARBA00022723"/>
    </source>
</evidence>
<evidence type="ECO:0000256" key="3">
    <source>
        <dbReference type="ARBA" id="ARBA00004174"/>
    </source>
</evidence>
<gene>
    <name evidence="17" type="ORF">CEUTPL_LOCUS13550</name>
</gene>
<dbReference type="GO" id="GO:0004497">
    <property type="term" value="F:monooxygenase activity"/>
    <property type="evidence" value="ECO:0007669"/>
    <property type="project" value="UniProtKB-KW"/>
</dbReference>
<evidence type="ECO:0000256" key="1">
    <source>
        <dbReference type="ARBA" id="ARBA00001971"/>
    </source>
</evidence>
<keyword evidence="9" id="KW-0492">Microsome</keyword>
<evidence type="ECO:0000256" key="15">
    <source>
        <dbReference type="RuleBase" id="RU000461"/>
    </source>
</evidence>
<keyword evidence="6 14" id="KW-0349">Heme</keyword>
<evidence type="ECO:0000256" key="5">
    <source>
        <dbReference type="ARBA" id="ARBA00010617"/>
    </source>
</evidence>
<evidence type="ECO:0000256" key="11">
    <source>
        <dbReference type="ARBA" id="ARBA00023004"/>
    </source>
</evidence>